<feature type="compositionally biased region" description="Low complexity" evidence="1">
    <location>
        <begin position="587"/>
        <end position="599"/>
    </location>
</feature>
<dbReference type="PANTHER" id="PTHR31987">
    <property type="entry name" value="GLUTAMINASE A-RELATED"/>
    <property type="match status" value="1"/>
</dbReference>
<accession>H0EWI0</accession>
<evidence type="ECO:0000313" key="4">
    <source>
        <dbReference type="Proteomes" id="UP000005446"/>
    </source>
</evidence>
<dbReference type="Proteomes" id="UP000005446">
    <property type="component" value="Unassembled WGS sequence"/>
</dbReference>
<organism evidence="3 4">
    <name type="scientific">Glarea lozoyensis (strain ATCC 74030 / MF5533)</name>
    <dbReference type="NCBI Taxonomy" id="1104152"/>
    <lineage>
        <taxon>Eukaryota</taxon>
        <taxon>Fungi</taxon>
        <taxon>Dikarya</taxon>
        <taxon>Ascomycota</taxon>
        <taxon>Pezizomycotina</taxon>
        <taxon>Leotiomycetes</taxon>
        <taxon>Helotiales</taxon>
        <taxon>Helotiaceae</taxon>
        <taxon>Glarea</taxon>
    </lineage>
</organism>
<feature type="region of interest" description="Disordered" evidence="1">
    <location>
        <begin position="405"/>
        <end position="428"/>
    </location>
</feature>
<dbReference type="OrthoDB" id="515064at2759"/>
<feature type="region of interest" description="Disordered" evidence="1">
    <location>
        <begin position="462"/>
        <end position="541"/>
    </location>
</feature>
<feature type="compositionally biased region" description="Pro residues" evidence="1">
    <location>
        <begin position="612"/>
        <end position="623"/>
    </location>
</feature>
<evidence type="ECO:0000259" key="2">
    <source>
        <dbReference type="Pfam" id="PF16335"/>
    </source>
</evidence>
<feature type="region of interest" description="Disordered" evidence="1">
    <location>
        <begin position="568"/>
        <end position="655"/>
    </location>
</feature>
<feature type="compositionally biased region" description="Pro residues" evidence="1">
    <location>
        <begin position="633"/>
        <end position="649"/>
    </location>
</feature>
<dbReference type="InterPro" id="IPR032514">
    <property type="entry name" value="GtaA_central"/>
</dbReference>
<dbReference type="Pfam" id="PF16335">
    <property type="entry name" value="GtaA_6_Hairpin"/>
    <property type="match status" value="1"/>
</dbReference>
<dbReference type="Gene3D" id="1.50.10.10">
    <property type="match status" value="1"/>
</dbReference>
<dbReference type="GO" id="GO:0006338">
    <property type="term" value="P:chromatin remodeling"/>
    <property type="evidence" value="ECO:0007669"/>
    <property type="project" value="InterPro"/>
</dbReference>
<evidence type="ECO:0000313" key="3">
    <source>
        <dbReference type="EMBL" id="EHK97135.1"/>
    </source>
</evidence>
<name>H0EWI0_GLAL7</name>
<dbReference type="AlphaFoldDB" id="H0EWI0"/>
<dbReference type="EMBL" id="AGUE01000209">
    <property type="protein sequence ID" value="EHK97135.1"/>
    <property type="molecule type" value="Genomic_DNA"/>
</dbReference>
<feature type="compositionally biased region" description="Polar residues" evidence="1">
    <location>
        <begin position="54"/>
        <end position="70"/>
    </location>
</feature>
<dbReference type="InterPro" id="IPR052743">
    <property type="entry name" value="Glutaminase_GtaA"/>
</dbReference>
<protein>
    <submittedName>
        <fullName evidence="3">Putative SWI/SNF chromatin-remodeling complex subunit snf5</fullName>
    </submittedName>
</protein>
<feature type="region of interest" description="Disordered" evidence="1">
    <location>
        <begin position="48"/>
        <end position="76"/>
    </location>
</feature>
<dbReference type="InterPro" id="IPR012341">
    <property type="entry name" value="6hp_glycosidase-like_sf"/>
</dbReference>
<feature type="compositionally biased region" description="Polar residues" evidence="1">
    <location>
        <begin position="574"/>
        <end position="583"/>
    </location>
</feature>
<dbReference type="InterPro" id="IPR006939">
    <property type="entry name" value="SNF5"/>
</dbReference>
<dbReference type="Pfam" id="PF04855">
    <property type="entry name" value="SNF5"/>
    <property type="match status" value="1"/>
</dbReference>
<dbReference type="PANTHER" id="PTHR31987:SF1">
    <property type="entry name" value="GLUTAMINASE A"/>
    <property type="match status" value="1"/>
</dbReference>
<dbReference type="InterPro" id="IPR008928">
    <property type="entry name" value="6-hairpin_glycosidase_sf"/>
</dbReference>
<gene>
    <name evidence="3" type="ORF">M7I_7146</name>
</gene>
<feature type="compositionally biased region" description="Basic and acidic residues" evidence="1">
    <location>
        <begin position="523"/>
        <end position="541"/>
    </location>
</feature>
<sequence>MKSHNQKRVAKCSQPRIAPHHEFQNILAAVVCRLDDCELIADEVAMAPEPQEPSDVTSADPTTAVSSTLTHRGRTKEDKEKFVLEQMVHRDTLHFEAIVSDQNSRQITYNRRRDEIDDYRNVRGQYRQFFPPRKLYGEGYAGYGNGYTDGPTKLIYPNAKPRLGHRKTPKLRIKRKELAQQADQVEELVPVRLEVDWDKVKLRDTFTWNLHDRTIPPDLFAATLVEDLGLPLPTFNPVLDQVQQQLREQLGDFYPQVYIEEDALDPELPYSAYKNEEMRILIKLNITIGAVTLEDKFEWEINNPMNSPEEFARSMTRELHLAGEFTTAIAHCIREQSQLFTRSLFIVGHPFDGRPLEDADLIASFLPSPLPSVLRPQQQAREYAPYLYELSEVDLERSEVIYSREQRRQKRSVNRRGGPTLPDLKDRQRTVRTLVVSKTLPGAADTVEESRLFKKVAVGRGKKGLQGGDLTESSDSEDSSPESPAMSNLPQGTARTRGMRGAATAAQQRMANIGRSETPEASLAHHHETRTSARRYGGRDVREESVDNTTLIVKLKVGRERLRKWSRELKARSQAPQTPSLSRAPSAAAVTPAPGTMGPPTTPGLSSQTLHQPPPPTPSPAPVPQGQIGRVEAPPPPPPGQAPPPPSHPHPQLGRFDIFSPEYQATSVWSGTISPSGVPSFFTASQAFFAATRQNQGTQFIPSRAPAIPLAAGLIKVDDLHYTWMGDPVINGIRPTHVSQESVEFTSQRTTFIMNVAGKVGVKSLDAAGHKVQLYVDTSAVEWSFSDQNGIASHKSWLKTQSEFNADYPDDAAHWELSDKTGLFLRFVEFFYKDHPTITGAIDTQIALHSHAAGGPDYTLLTTLSVRQSLAATVLTNTPTSPLLFLKEISSNGNTQTVDVIFPSLPLFLYLNPSFVKYLLEPLYINQESGRWPHTYAIHDIGANFPRAIGHEDGNAEEMPVEECGNMIIASLAYAQRAGDKEYLKGHYKIMRQWVEYLVEDSLIPGHQLSTDDFQGPLQNQTNLALKGILAISAMSEIARLTDHPDDAKLYNDIAKDYIAKWEGFAVVDGKHTSLAYQDKASHGLLYNLYADALLSLNLVPQRIYDMQSAFYPTIAGKYGVQLDTRNQFTKCEFPCSPLSLPNHPLFLQFDQGGLGNLDRLHNQL</sequence>
<dbReference type="GO" id="GO:0000228">
    <property type="term" value="C:nuclear chromosome"/>
    <property type="evidence" value="ECO:0007669"/>
    <property type="project" value="InterPro"/>
</dbReference>
<dbReference type="GO" id="GO:0003824">
    <property type="term" value="F:catalytic activity"/>
    <property type="evidence" value="ECO:0007669"/>
    <property type="project" value="UniProtKB-ARBA"/>
</dbReference>
<comment type="caution">
    <text evidence="3">The sequence shown here is derived from an EMBL/GenBank/DDBJ whole genome shotgun (WGS) entry which is preliminary data.</text>
</comment>
<evidence type="ECO:0000256" key="1">
    <source>
        <dbReference type="SAM" id="MobiDB-lite"/>
    </source>
</evidence>
<keyword evidence="4" id="KW-1185">Reference proteome</keyword>
<dbReference type="HOGENOM" id="CLU_274747_0_0_1"/>
<feature type="compositionally biased region" description="Low complexity" evidence="1">
    <location>
        <begin position="491"/>
        <end position="511"/>
    </location>
</feature>
<reference evidence="3 4" key="1">
    <citation type="journal article" date="2012" name="Eukaryot. Cell">
        <title>Genome sequence of the fungus Glarea lozoyensis: the first genome sequence of a species from the Helotiaceae family.</title>
        <authorList>
            <person name="Youssar L."/>
            <person name="Gruening B.A."/>
            <person name="Erxleben A."/>
            <person name="Guenther S."/>
            <person name="Huettel W."/>
        </authorList>
    </citation>
    <scope>NUCLEOTIDE SEQUENCE [LARGE SCALE GENOMIC DNA]</scope>
    <source>
        <strain evidence="4">ATCC 74030 / MF5533</strain>
    </source>
</reference>
<dbReference type="InParanoid" id="H0EWI0"/>
<dbReference type="GO" id="GO:0005975">
    <property type="term" value="P:carbohydrate metabolic process"/>
    <property type="evidence" value="ECO:0007669"/>
    <property type="project" value="InterPro"/>
</dbReference>
<proteinExistence type="predicted"/>
<feature type="domain" description="Glutaminase A central" evidence="2">
    <location>
        <begin position="855"/>
        <end position="1134"/>
    </location>
</feature>
<dbReference type="SUPFAM" id="SSF48208">
    <property type="entry name" value="Six-hairpin glycosidases"/>
    <property type="match status" value="1"/>
</dbReference>